<dbReference type="Proteomes" id="UP000261520">
    <property type="component" value="Unplaced"/>
</dbReference>
<organism evidence="7 8">
    <name type="scientific">Periophthalmus magnuspinnatus</name>
    <dbReference type="NCBI Taxonomy" id="409849"/>
    <lineage>
        <taxon>Eukaryota</taxon>
        <taxon>Metazoa</taxon>
        <taxon>Chordata</taxon>
        <taxon>Craniata</taxon>
        <taxon>Vertebrata</taxon>
        <taxon>Euteleostomi</taxon>
        <taxon>Actinopterygii</taxon>
        <taxon>Neopterygii</taxon>
        <taxon>Teleostei</taxon>
        <taxon>Neoteleostei</taxon>
        <taxon>Acanthomorphata</taxon>
        <taxon>Gobiaria</taxon>
        <taxon>Gobiiformes</taxon>
        <taxon>Gobioidei</taxon>
        <taxon>Gobiidae</taxon>
        <taxon>Oxudercinae</taxon>
        <taxon>Periophthalmus</taxon>
    </lineage>
</organism>
<evidence type="ECO:0000256" key="5">
    <source>
        <dbReference type="ARBA" id="ARBA00022833"/>
    </source>
</evidence>
<evidence type="ECO:0000256" key="2">
    <source>
        <dbReference type="ARBA" id="ARBA00022723"/>
    </source>
</evidence>
<dbReference type="InterPro" id="IPR051712">
    <property type="entry name" value="ARTD-AVP"/>
</dbReference>
<dbReference type="PANTHER" id="PTHR45740">
    <property type="entry name" value="POLY [ADP-RIBOSE] POLYMERASE"/>
    <property type="match status" value="1"/>
</dbReference>
<dbReference type="InterPro" id="IPR057602">
    <property type="entry name" value="Zfn-CCCH_PARP12"/>
</dbReference>
<dbReference type="STRING" id="409849.ENSPMGP00000025731"/>
<name>A0A3B4BB19_9GOBI</name>
<proteinExistence type="predicted"/>
<keyword evidence="5" id="KW-0862">Zinc</keyword>
<keyword evidence="1" id="KW-0597">Phosphoprotein</keyword>
<protein>
    <recommendedName>
        <fullName evidence="6">PARP12-like CCCH zinc finger tandem domain-containing protein</fullName>
    </recommendedName>
</protein>
<evidence type="ECO:0000256" key="1">
    <source>
        <dbReference type="ARBA" id="ARBA00022553"/>
    </source>
</evidence>
<dbReference type="Pfam" id="PF25261">
    <property type="entry name" value="zf-CCCH_PARP12"/>
    <property type="match status" value="1"/>
</dbReference>
<feature type="domain" description="PARP12-like CCCH zinc finger tandem" evidence="6">
    <location>
        <begin position="59"/>
        <end position="104"/>
    </location>
</feature>
<keyword evidence="2" id="KW-0479">Metal-binding</keyword>
<keyword evidence="3" id="KW-0677">Repeat</keyword>
<dbReference type="Ensembl" id="ENSPMGT00000027404.1">
    <property type="protein sequence ID" value="ENSPMGP00000025731.1"/>
    <property type="gene ID" value="ENSPMGG00000020765.1"/>
</dbReference>
<dbReference type="GO" id="GO:0003950">
    <property type="term" value="F:NAD+ poly-ADP-ribosyltransferase activity"/>
    <property type="evidence" value="ECO:0007669"/>
    <property type="project" value="TreeGrafter"/>
</dbReference>
<dbReference type="GO" id="GO:0008270">
    <property type="term" value="F:zinc ion binding"/>
    <property type="evidence" value="ECO:0007669"/>
    <property type="project" value="UniProtKB-KW"/>
</dbReference>
<evidence type="ECO:0000256" key="4">
    <source>
        <dbReference type="ARBA" id="ARBA00022771"/>
    </source>
</evidence>
<dbReference type="GO" id="GO:0005634">
    <property type="term" value="C:nucleus"/>
    <property type="evidence" value="ECO:0007669"/>
    <property type="project" value="TreeGrafter"/>
</dbReference>
<evidence type="ECO:0000313" key="8">
    <source>
        <dbReference type="Proteomes" id="UP000261520"/>
    </source>
</evidence>
<reference evidence="7" key="1">
    <citation type="submission" date="2025-08" db="UniProtKB">
        <authorList>
            <consortium name="Ensembl"/>
        </authorList>
    </citation>
    <scope>IDENTIFICATION</scope>
</reference>
<dbReference type="AlphaFoldDB" id="A0A3B4BB19"/>
<keyword evidence="8" id="KW-1185">Reference proteome</keyword>
<sequence>MDTEILRHILSSQGAVDLEELECNLGDASFVAEMIDSNDNLVVCSFNGTPRVVARCRVRLCRAKECPGCGGLHLCKNALLSGVCPFQQTRRGCSFSHDLNSESNMEVLREFGLEALSRTELCLLLLQSNNALLPQVSICHDYNNRSGCPGNCQRLHVCERYLHRDCSCFRTHDFSAAQPLQLLQEKHIPEHLVRVLKSVYANKEALWLADKENKESDGHEPVLLRQRSCSVNSIVFILT</sequence>
<keyword evidence="4" id="KW-0863">Zinc-finger</keyword>
<dbReference type="PANTHER" id="PTHR45740:SF15">
    <property type="entry name" value="ZINC FINGER CCCH TYPE DOMAIN CONTAINING 1-LIKE"/>
    <property type="match status" value="1"/>
</dbReference>
<dbReference type="GO" id="GO:1990404">
    <property type="term" value="F:NAD+-protein mono-ADP-ribosyltransferase activity"/>
    <property type="evidence" value="ECO:0007669"/>
    <property type="project" value="TreeGrafter"/>
</dbReference>
<evidence type="ECO:0000259" key="6">
    <source>
        <dbReference type="Pfam" id="PF25261"/>
    </source>
</evidence>
<evidence type="ECO:0000256" key="3">
    <source>
        <dbReference type="ARBA" id="ARBA00022737"/>
    </source>
</evidence>
<evidence type="ECO:0000313" key="7">
    <source>
        <dbReference type="Ensembl" id="ENSPMGP00000025731.1"/>
    </source>
</evidence>
<accession>A0A3B4BB19</accession>
<reference evidence="7" key="2">
    <citation type="submission" date="2025-09" db="UniProtKB">
        <authorList>
            <consortium name="Ensembl"/>
        </authorList>
    </citation>
    <scope>IDENTIFICATION</scope>
</reference>